<dbReference type="InterPro" id="IPR044855">
    <property type="entry name" value="CoA-Trfase_III_dom3_sf"/>
</dbReference>
<dbReference type="RefSeq" id="WP_161138772.1">
    <property type="nucleotide sequence ID" value="NZ_SPKJ01000003.1"/>
</dbReference>
<gene>
    <name evidence="2" type="ORF">E4O86_01650</name>
</gene>
<dbReference type="AlphaFoldDB" id="A0A964T170"/>
<dbReference type="InterPro" id="IPR023606">
    <property type="entry name" value="CoA-Trfase_III_dom_1_sf"/>
</dbReference>
<dbReference type="InterPro" id="IPR050483">
    <property type="entry name" value="CoA-transferase_III_domain"/>
</dbReference>
<dbReference type="PANTHER" id="PTHR48207:SF3">
    <property type="entry name" value="SUCCINATE--HYDROXYMETHYLGLUTARATE COA-TRANSFERASE"/>
    <property type="match status" value="1"/>
</dbReference>
<dbReference type="SUPFAM" id="SSF89796">
    <property type="entry name" value="CoA-transferase family III (CaiB/BaiF)"/>
    <property type="match status" value="1"/>
</dbReference>
<organism evidence="2 3">
    <name type="scientific">Propylenella binzhouense</name>
    <dbReference type="NCBI Taxonomy" id="2555902"/>
    <lineage>
        <taxon>Bacteria</taxon>
        <taxon>Pseudomonadati</taxon>
        <taxon>Pseudomonadota</taxon>
        <taxon>Alphaproteobacteria</taxon>
        <taxon>Hyphomicrobiales</taxon>
        <taxon>Propylenellaceae</taxon>
        <taxon>Propylenella</taxon>
    </lineage>
</organism>
<evidence type="ECO:0000313" key="3">
    <source>
        <dbReference type="Proteomes" id="UP000773614"/>
    </source>
</evidence>
<dbReference type="Proteomes" id="UP000773614">
    <property type="component" value="Unassembled WGS sequence"/>
</dbReference>
<comment type="caution">
    <text evidence="2">The sequence shown here is derived from an EMBL/GenBank/DDBJ whole genome shotgun (WGS) entry which is preliminary data.</text>
</comment>
<keyword evidence="1 2" id="KW-0808">Transferase</keyword>
<keyword evidence="3" id="KW-1185">Reference proteome</keyword>
<dbReference type="Gene3D" id="3.40.50.10540">
    <property type="entry name" value="Crotonobetainyl-coa:carnitine coa-transferase, domain 1"/>
    <property type="match status" value="1"/>
</dbReference>
<name>A0A964T170_9HYPH</name>
<dbReference type="PANTHER" id="PTHR48207">
    <property type="entry name" value="SUCCINATE--HYDROXYMETHYLGLUTARATE COA-TRANSFERASE"/>
    <property type="match status" value="1"/>
</dbReference>
<dbReference type="GO" id="GO:0008410">
    <property type="term" value="F:CoA-transferase activity"/>
    <property type="evidence" value="ECO:0007669"/>
    <property type="project" value="TreeGrafter"/>
</dbReference>
<dbReference type="Pfam" id="PF02515">
    <property type="entry name" value="CoA_transf_3"/>
    <property type="match status" value="1"/>
</dbReference>
<protein>
    <submittedName>
        <fullName evidence="2">CoA transferase</fullName>
    </submittedName>
</protein>
<accession>A0A964T170</accession>
<dbReference type="EMBL" id="SPKJ01000003">
    <property type="protein sequence ID" value="MYZ46425.1"/>
    <property type="molecule type" value="Genomic_DNA"/>
</dbReference>
<dbReference type="OrthoDB" id="5720311at2"/>
<dbReference type="Gene3D" id="3.30.1540.10">
    <property type="entry name" value="formyl-coa transferase, domain 3"/>
    <property type="match status" value="1"/>
</dbReference>
<evidence type="ECO:0000256" key="1">
    <source>
        <dbReference type="ARBA" id="ARBA00022679"/>
    </source>
</evidence>
<dbReference type="InterPro" id="IPR003673">
    <property type="entry name" value="CoA-Trfase_fam_III"/>
</dbReference>
<evidence type="ECO:0000313" key="2">
    <source>
        <dbReference type="EMBL" id="MYZ46425.1"/>
    </source>
</evidence>
<reference evidence="2" key="1">
    <citation type="submission" date="2019-03" db="EMBL/GenBank/DDBJ databases">
        <title>Afifella sp. nov., isolated from activated sludge.</title>
        <authorList>
            <person name="Li Q."/>
            <person name="Liu Y."/>
        </authorList>
    </citation>
    <scope>NUCLEOTIDE SEQUENCE</scope>
    <source>
        <strain evidence="2">L72</strain>
    </source>
</reference>
<proteinExistence type="predicted"/>
<sequence>MSSAAFGPLAGLKVLDFTHGVAGPYCTMVLADLGCEVIKIEKPDRGDPTRYMNVSDRFDTEIPKVGGDYFLSINRNKKSVGIDMKSPAGVELCKELAQWADVAVQNFRPGVMKRLGLGFEQLSEINPRLIYANISAYSDGPLSDKPGMDVAVQARSGVMKITGQTGSTDPLRPGVSLADFGGGIYLTTAVLAALYERERSGKGQEVSVSLLDATMSMLVNYSVAVMDGGAELGPMGSGHPQLVPYQAFPTSDGHVVISAGTNKIYRELCAALGRPELGEDERFVTNQSRVKNRSTLVPEISAVTSRKSTAEWIEIFERGGVPCAPVNSLASAFAELDHGPGGMVQEMVHPGAGKLHLLGVPFRFSRSPGKLVSPPPMLAEHTTHVLQTVLGRSEGAIDDLRRQRVVG</sequence>